<dbReference type="PANTHER" id="PTHR38436:SF1">
    <property type="entry name" value="ESTER CYCLASE"/>
    <property type="match status" value="1"/>
</dbReference>
<dbReference type="Proteomes" id="UP001356308">
    <property type="component" value="Unassembled WGS sequence"/>
</dbReference>
<dbReference type="SUPFAM" id="SSF54427">
    <property type="entry name" value="NTF2-like"/>
    <property type="match status" value="1"/>
</dbReference>
<name>A0ABU7IPB3_9FLAO</name>
<dbReference type="RefSeq" id="WP_272649628.1">
    <property type="nucleotide sequence ID" value="NZ_JAZDDG010000001.1"/>
</dbReference>
<gene>
    <name evidence="1" type="ORF">V1I91_01875</name>
</gene>
<keyword evidence="2" id="KW-1185">Reference proteome</keyword>
<accession>A0ABU7IPB3</accession>
<dbReference type="InterPro" id="IPR032710">
    <property type="entry name" value="NTF2-like_dom_sf"/>
</dbReference>
<dbReference type="EMBL" id="JAZDDG010000001">
    <property type="protein sequence ID" value="MEE1974799.1"/>
    <property type="molecule type" value="Genomic_DNA"/>
</dbReference>
<dbReference type="InterPro" id="IPR009959">
    <property type="entry name" value="Cyclase_SnoaL-like"/>
</dbReference>
<dbReference type="Pfam" id="PF07366">
    <property type="entry name" value="SnoaL"/>
    <property type="match status" value="1"/>
</dbReference>
<comment type="caution">
    <text evidence="1">The sequence shown here is derived from an EMBL/GenBank/DDBJ whole genome shotgun (WGS) entry which is preliminary data.</text>
</comment>
<reference evidence="1 2" key="1">
    <citation type="submission" date="2024-01" db="EMBL/GenBank/DDBJ databases">
        <title>Maribacter spp. originated from different algae showed divergent polysaccharides utilization ability.</title>
        <authorList>
            <person name="Wang H."/>
            <person name="Wu Y."/>
        </authorList>
    </citation>
    <scope>NUCLEOTIDE SEQUENCE [LARGE SCALE GENOMIC DNA]</scope>
    <source>
        <strain evidence="1 2">PR1</strain>
    </source>
</reference>
<dbReference type="Gene3D" id="3.10.450.50">
    <property type="match status" value="1"/>
</dbReference>
<proteinExistence type="predicted"/>
<evidence type="ECO:0000313" key="1">
    <source>
        <dbReference type="EMBL" id="MEE1974799.1"/>
    </source>
</evidence>
<sequence length="174" mass="19799">MKTTVLGPILLLLLMVYCGTDTKQQVKNANETKLRYTASFDSYVHSVWNNQNMDSLKIIAVEKFTRKMNGSVVATNQQEVAAQMNIYFTGFPNTRIVVEDQIFQDNRLSVNWTFTGTHTGTFKEVTATGKKVHVSGHSTFKFNENGKILEEDAYFNELELLQQLGYTLNEPIMN</sequence>
<dbReference type="PANTHER" id="PTHR38436">
    <property type="entry name" value="POLYKETIDE CYCLASE SNOAL-LIKE DOMAIN"/>
    <property type="match status" value="1"/>
</dbReference>
<evidence type="ECO:0000313" key="2">
    <source>
        <dbReference type="Proteomes" id="UP001356308"/>
    </source>
</evidence>
<protein>
    <submittedName>
        <fullName evidence="1">Ester cyclase</fullName>
    </submittedName>
</protein>
<organism evidence="1 2">
    <name type="scientific">Maribacter cobaltidurans</name>
    <dbReference type="NCBI Taxonomy" id="1178778"/>
    <lineage>
        <taxon>Bacteria</taxon>
        <taxon>Pseudomonadati</taxon>
        <taxon>Bacteroidota</taxon>
        <taxon>Flavobacteriia</taxon>
        <taxon>Flavobacteriales</taxon>
        <taxon>Flavobacteriaceae</taxon>
        <taxon>Maribacter</taxon>
    </lineage>
</organism>